<dbReference type="EMBL" id="FOTI01000031">
    <property type="protein sequence ID" value="SFL78719.1"/>
    <property type="molecule type" value="Genomic_DNA"/>
</dbReference>
<dbReference type="GO" id="GO:0005829">
    <property type="term" value="C:cytosol"/>
    <property type="evidence" value="ECO:0007669"/>
    <property type="project" value="TreeGrafter"/>
</dbReference>
<sequence length="295" mass="32522">MHSQAAKLKEIMAEKRAAVQEQLANVNTRIIAIASGKGGVGKSTFTVNFAYNLSKLDKKVLIIDNDIGMANLDIMLGVQPRFDLGHLLRGNCTLQQAVTEGPAGIKLLSGITGDDTFIDINNDLMHKLGELGSELENEYDFLLIDLGAGAGNSIVSTILAAEELILVLTPEPTAVMDSYSLIKILAKHNYHQSIKMIINQSDNKKEAKQTAERIIKTVKKYLELEISLFGTVSYDRKISSALRKQKPFAEIFSGRPAARDFAEITRKITGEEDPRSGGVKSYFYKMVGFFNKHVK</sequence>
<dbReference type="InterPro" id="IPR025501">
    <property type="entry name" value="MinD_FleN"/>
</dbReference>
<dbReference type="AlphaFoldDB" id="A0A1I4KJC5"/>
<name>A0A1I4KJC5_9FIRM</name>
<gene>
    <name evidence="4" type="ORF">SAMN02983006_02030</name>
</gene>
<proteinExistence type="predicted"/>
<accession>A0A1I4KJC5</accession>
<evidence type="ECO:0000313" key="4">
    <source>
        <dbReference type="EMBL" id="SFL78719.1"/>
    </source>
</evidence>
<dbReference type="PANTHER" id="PTHR43384">
    <property type="entry name" value="SEPTUM SITE-DETERMINING PROTEIN MIND HOMOLOG, CHLOROPLASTIC-RELATED"/>
    <property type="match status" value="1"/>
</dbReference>
<dbReference type="RefSeq" id="WP_089862099.1">
    <property type="nucleotide sequence ID" value="NZ_FOTI01000031.1"/>
</dbReference>
<dbReference type="Pfam" id="PF10609">
    <property type="entry name" value="ParA"/>
    <property type="match status" value="1"/>
</dbReference>
<keyword evidence="1 3" id="KW-0547">Nucleotide-binding</keyword>
<dbReference type="PIRSF" id="PIRSF003092">
    <property type="entry name" value="MinD"/>
    <property type="match status" value="1"/>
</dbReference>
<keyword evidence="5" id="KW-1185">Reference proteome</keyword>
<dbReference type="GO" id="GO:0051782">
    <property type="term" value="P:negative regulation of cell division"/>
    <property type="evidence" value="ECO:0007669"/>
    <property type="project" value="TreeGrafter"/>
</dbReference>
<dbReference type="InterPro" id="IPR033756">
    <property type="entry name" value="YlxH/NBP35"/>
</dbReference>
<dbReference type="InterPro" id="IPR050625">
    <property type="entry name" value="ParA/MinD_ATPase"/>
</dbReference>
<dbReference type="Proteomes" id="UP000199006">
    <property type="component" value="Unassembled WGS sequence"/>
</dbReference>
<dbReference type="CDD" id="cd02038">
    <property type="entry name" value="FlhG-like"/>
    <property type="match status" value="1"/>
</dbReference>
<dbReference type="PANTHER" id="PTHR43384:SF4">
    <property type="entry name" value="CELLULOSE BIOSYNTHESIS PROTEIN BCSQ-RELATED"/>
    <property type="match status" value="1"/>
</dbReference>
<dbReference type="GO" id="GO:0005524">
    <property type="term" value="F:ATP binding"/>
    <property type="evidence" value="ECO:0007669"/>
    <property type="project" value="UniProtKB-KW"/>
</dbReference>
<dbReference type="InterPro" id="IPR027417">
    <property type="entry name" value="P-loop_NTPase"/>
</dbReference>
<keyword evidence="4" id="KW-0282">Flagellum</keyword>
<dbReference type="OrthoDB" id="9816297at2"/>
<dbReference type="Gene3D" id="3.40.50.300">
    <property type="entry name" value="P-loop containing nucleotide triphosphate hydrolases"/>
    <property type="match status" value="1"/>
</dbReference>
<dbReference type="SUPFAM" id="SSF52540">
    <property type="entry name" value="P-loop containing nucleoside triphosphate hydrolases"/>
    <property type="match status" value="1"/>
</dbReference>
<organism evidence="4 5">
    <name type="scientific">Halanaerobium salsuginis</name>
    <dbReference type="NCBI Taxonomy" id="29563"/>
    <lineage>
        <taxon>Bacteria</taxon>
        <taxon>Bacillati</taxon>
        <taxon>Bacillota</taxon>
        <taxon>Clostridia</taxon>
        <taxon>Halanaerobiales</taxon>
        <taxon>Halanaerobiaceae</taxon>
        <taxon>Halanaerobium</taxon>
    </lineage>
</organism>
<protein>
    <submittedName>
        <fullName evidence="4">Flagellar biosynthesis protein FlhG</fullName>
    </submittedName>
</protein>
<dbReference type="InterPro" id="IPR033875">
    <property type="entry name" value="FlhG"/>
</dbReference>
<evidence type="ECO:0000256" key="1">
    <source>
        <dbReference type="ARBA" id="ARBA00022741"/>
    </source>
</evidence>
<evidence type="ECO:0000256" key="3">
    <source>
        <dbReference type="PIRSR" id="PIRSR003092-1"/>
    </source>
</evidence>
<feature type="binding site" evidence="3">
    <location>
        <begin position="37"/>
        <end position="44"/>
    </location>
    <ligand>
        <name>ATP</name>
        <dbReference type="ChEBI" id="CHEBI:30616"/>
    </ligand>
</feature>
<keyword evidence="4" id="KW-0966">Cell projection</keyword>
<reference evidence="4 5" key="1">
    <citation type="submission" date="2016-10" db="EMBL/GenBank/DDBJ databases">
        <authorList>
            <person name="de Groot N.N."/>
        </authorList>
    </citation>
    <scope>NUCLEOTIDE SEQUENCE [LARGE SCALE GENOMIC DNA]</scope>
    <source>
        <strain evidence="4 5">ATCC 51327</strain>
    </source>
</reference>
<dbReference type="STRING" id="29563.SAMN02983006_02030"/>
<keyword evidence="2 3" id="KW-0067">ATP-binding</keyword>
<keyword evidence="4" id="KW-0969">Cilium</keyword>
<dbReference type="GO" id="GO:0016887">
    <property type="term" value="F:ATP hydrolysis activity"/>
    <property type="evidence" value="ECO:0007669"/>
    <property type="project" value="TreeGrafter"/>
</dbReference>
<evidence type="ECO:0000313" key="5">
    <source>
        <dbReference type="Proteomes" id="UP000199006"/>
    </source>
</evidence>
<dbReference type="GO" id="GO:0009898">
    <property type="term" value="C:cytoplasmic side of plasma membrane"/>
    <property type="evidence" value="ECO:0007669"/>
    <property type="project" value="TreeGrafter"/>
</dbReference>
<evidence type="ECO:0000256" key="2">
    <source>
        <dbReference type="ARBA" id="ARBA00022840"/>
    </source>
</evidence>